<comment type="caution">
    <text evidence="1">The sequence shown here is derived from an EMBL/GenBank/DDBJ whole genome shotgun (WGS) entry which is preliminary data.</text>
</comment>
<organism evidence="1 2">
    <name type="scientific">Rhodocollybia butyracea</name>
    <dbReference type="NCBI Taxonomy" id="206335"/>
    <lineage>
        <taxon>Eukaryota</taxon>
        <taxon>Fungi</taxon>
        <taxon>Dikarya</taxon>
        <taxon>Basidiomycota</taxon>
        <taxon>Agaricomycotina</taxon>
        <taxon>Agaricomycetes</taxon>
        <taxon>Agaricomycetidae</taxon>
        <taxon>Agaricales</taxon>
        <taxon>Marasmiineae</taxon>
        <taxon>Omphalotaceae</taxon>
        <taxon>Rhodocollybia</taxon>
    </lineage>
</organism>
<reference evidence="1" key="1">
    <citation type="submission" date="2020-11" db="EMBL/GenBank/DDBJ databases">
        <authorList>
            <consortium name="DOE Joint Genome Institute"/>
            <person name="Ahrendt S."/>
            <person name="Riley R."/>
            <person name="Andreopoulos W."/>
            <person name="Labutti K."/>
            <person name="Pangilinan J."/>
            <person name="Ruiz-Duenas F.J."/>
            <person name="Barrasa J.M."/>
            <person name="Sanchez-Garcia M."/>
            <person name="Camarero S."/>
            <person name="Miyauchi S."/>
            <person name="Serrano A."/>
            <person name="Linde D."/>
            <person name="Babiker R."/>
            <person name="Drula E."/>
            <person name="Ayuso-Fernandez I."/>
            <person name="Pacheco R."/>
            <person name="Padilla G."/>
            <person name="Ferreira P."/>
            <person name="Barriuso J."/>
            <person name="Kellner H."/>
            <person name="Castanera R."/>
            <person name="Alfaro M."/>
            <person name="Ramirez L."/>
            <person name="Pisabarro A.G."/>
            <person name="Kuo A."/>
            <person name="Tritt A."/>
            <person name="Lipzen A."/>
            <person name="He G."/>
            <person name="Yan M."/>
            <person name="Ng V."/>
            <person name="Cullen D."/>
            <person name="Martin F."/>
            <person name="Rosso M.-N."/>
            <person name="Henrissat B."/>
            <person name="Hibbett D."/>
            <person name="Martinez A.T."/>
            <person name="Grigoriev I.V."/>
        </authorList>
    </citation>
    <scope>NUCLEOTIDE SEQUENCE</scope>
    <source>
        <strain evidence="1">AH 40177</strain>
    </source>
</reference>
<protein>
    <submittedName>
        <fullName evidence="1">Uncharacterized protein</fullName>
    </submittedName>
</protein>
<keyword evidence="2" id="KW-1185">Reference proteome</keyword>
<gene>
    <name evidence="1" type="ORF">BDP27DRAFT_1309677</name>
</gene>
<evidence type="ECO:0000313" key="2">
    <source>
        <dbReference type="Proteomes" id="UP000772434"/>
    </source>
</evidence>
<evidence type="ECO:0000313" key="1">
    <source>
        <dbReference type="EMBL" id="KAF9078498.1"/>
    </source>
</evidence>
<accession>A0A9P5UH37</accession>
<dbReference type="AlphaFoldDB" id="A0A9P5UH37"/>
<dbReference type="OrthoDB" id="3168922at2759"/>
<dbReference type="Proteomes" id="UP000772434">
    <property type="component" value="Unassembled WGS sequence"/>
</dbReference>
<proteinExistence type="predicted"/>
<dbReference type="EMBL" id="JADNRY010000001">
    <property type="protein sequence ID" value="KAF9078498.1"/>
    <property type="molecule type" value="Genomic_DNA"/>
</dbReference>
<sequence>MVPRRPSLNLLRQRSFTKSSTPHSIAIDLRESQSFTMPPIADIFDAPVRLGASNVAQLIPRARARLPSIVTATPSSVETPTTLPPPLVFDGPANPRHSSLSLLSTKATRQSRALDNHRMHHTQTSILLPFSSPPPYTYDGPSRITRYRYSGQKKKYEDARKPLLAVLSIVTLAAGATVVSNKELEL</sequence>
<name>A0A9P5UH37_9AGAR</name>